<sequence>MHASSFYKRAPCSFYSPMRTCIKHFLVDVICRNSAFINHNNREIIIYRKSLFIS</sequence>
<dbReference type="EMBL" id="GBXM01077569">
    <property type="protein sequence ID" value="JAH31008.1"/>
    <property type="molecule type" value="Transcribed_RNA"/>
</dbReference>
<organism evidence="1">
    <name type="scientific">Anguilla anguilla</name>
    <name type="common">European freshwater eel</name>
    <name type="synonym">Muraena anguilla</name>
    <dbReference type="NCBI Taxonomy" id="7936"/>
    <lineage>
        <taxon>Eukaryota</taxon>
        <taxon>Metazoa</taxon>
        <taxon>Chordata</taxon>
        <taxon>Craniata</taxon>
        <taxon>Vertebrata</taxon>
        <taxon>Euteleostomi</taxon>
        <taxon>Actinopterygii</taxon>
        <taxon>Neopterygii</taxon>
        <taxon>Teleostei</taxon>
        <taxon>Anguilliformes</taxon>
        <taxon>Anguillidae</taxon>
        <taxon>Anguilla</taxon>
    </lineage>
</organism>
<dbReference type="AlphaFoldDB" id="A0A0E9RRR5"/>
<accession>A0A0E9RRR5</accession>
<name>A0A0E9RRR5_ANGAN</name>
<protein>
    <submittedName>
        <fullName evidence="1">Uncharacterized protein</fullName>
    </submittedName>
</protein>
<proteinExistence type="predicted"/>
<reference evidence="1" key="1">
    <citation type="submission" date="2014-11" db="EMBL/GenBank/DDBJ databases">
        <authorList>
            <person name="Amaro Gonzalez C."/>
        </authorList>
    </citation>
    <scope>NUCLEOTIDE SEQUENCE</scope>
</reference>
<reference evidence="1" key="2">
    <citation type="journal article" date="2015" name="Fish Shellfish Immunol.">
        <title>Early steps in the European eel (Anguilla anguilla)-Vibrio vulnificus interaction in the gills: Role of the RtxA13 toxin.</title>
        <authorList>
            <person name="Callol A."/>
            <person name="Pajuelo D."/>
            <person name="Ebbesson L."/>
            <person name="Teles M."/>
            <person name="MacKenzie S."/>
            <person name="Amaro C."/>
        </authorList>
    </citation>
    <scope>NUCLEOTIDE SEQUENCE</scope>
</reference>
<evidence type="ECO:0000313" key="1">
    <source>
        <dbReference type="EMBL" id="JAH31008.1"/>
    </source>
</evidence>